<name>A0A239CQ19_9BACT</name>
<keyword evidence="2 5" id="KW-0812">Transmembrane</keyword>
<proteinExistence type="predicted"/>
<sequence length="117" mass="13155">MTPARLLYAAIFIVAGILHFVFTPIYMKIMPPYLSDPRLLVQISGVAEIAGGVGLLYPPTRMAAAWGIIALLLCVMPANIQMALDHASWAQIPQWALWARLPLQVPLVWWAWVYTRR</sequence>
<gene>
    <name evidence="6" type="ORF">SAMN05421770_10154</name>
</gene>
<feature type="transmembrane region" description="Helical" evidence="5">
    <location>
        <begin position="63"/>
        <end position="83"/>
    </location>
</feature>
<dbReference type="Proteomes" id="UP000198356">
    <property type="component" value="Unassembled WGS sequence"/>
</dbReference>
<keyword evidence="4 5" id="KW-0472">Membrane</keyword>
<protein>
    <submittedName>
        <fullName evidence="6">Uncharacterized membrane protein</fullName>
    </submittedName>
</protein>
<dbReference type="RefSeq" id="WP_089406402.1">
    <property type="nucleotide sequence ID" value="NZ_FZOU01000001.1"/>
</dbReference>
<dbReference type="InterPro" id="IPR032808">
    <property type="entry name" value="DoxX"/>
</dbReference>
<evidence type="ECO:0000256" key="5">
    <source>
        <dbReference type="SAM" id="Phobius"/>
    </source>
</evidence>
<dbReference type="PANTHER" id="PTHR36974:SF1">
    <property type="entry name" value="DOXX FAMILY MEMBRANE PROTEIN"/>
    <property type="match status" value="1"/>
</dbReference>
<feature type="transmembrane region" description="Helical" evidence="5">
    <location>
        <begin position="95"/>
        <end position="114"/>
    </location>
</feature>
<dbReference type="GO" id="GO:0016020">
    <property type="term" value="C:membrane"/>
    <property type="evidence" value="ECO:0007669"/>
    <property type="project" value="UniProtKB-SubCell"/>
</dbReference>
<feature type="transmembrane region" description="Helical" evidence="5">
    <location>
        <begin position="6"/>
        <end position="27"/>
    </location>
</feature>
<dbReference type="OrthoDB" id="327939at2"/>
<evidence type="ECO:0000256" key="3">
    <source>
        <dbReference type="ARBA" id="ARBA00022989"/>
    </source>
</evidence>
<feature type="transmembrane region" description="Helical" evidence="5">
    <location>
        <begin position="39"/>
        <end position="57"/>
    </location>
</feature>
<organism evidence="6 7">
    <name type="scientific">Granulicella rosea</name>
    <dbReference type="NCBI Taxonomy" id="474952"/>
    <lineage>
        <taxon>Bacteria</taxon>
        <taxon>Pseudomonadati</taxon>
        <taxon>Acidobacteriota</taxon>
        <taxon>Terriglobia</taxon>
        <taxon>Terriglobales</taxon>
        <taxon>Acidobacteriaceae</taxon>
        <taxon>Granulicella</taxon>
    </lineage>
</organism>
<dbReference type="EMBL" id="FZOU01000001">
    <property type="protein sequence ID" value="SNS22336.1"/>
    <property type="molecule type" value="Genomic_DNA"/>
</dbReference>
<evidence type="ECO:0000256" key="2">
    <source>
        <dbReference type="ARBA" id="ARBA00022692"/>
    </source>
</evidence>
<dbReference type="AlphaFoldDB" id="A0A239CQ19"/>
<reference evidence="6 7" key="1">
    <citation type="submission" date="2017-06" db="EMBL/GenBank/DDBJ databases">
        <authorList>
            <person name="Kim H.J."/>
            <person name="Triplett B.A."/>
        </authorList>
    </citation>
    <scope>NUCLEOTIDE SEQUENCE [LARGE SCALE GENOMIC DNA]</scope>
    <source>
        <strain evidence="6 7">DSM 18704</strain>
    </source>
</reference>
<dbReference type="Pfam" id="PF13564">
    <property type="entry name" value="DoxX_2"/>
    <property type="match status" value="1"/>
</dbReference>
<evidence type="ECO:0000256" key="4">
    <source>
        <dbReference type="ARBA" id="ARBA00023136"/>
    </source>
</evidence>
<dbReference type="PANTHER" id="PTHR36974">
    <property type="entry name" value="MEMBRANE PROTEIN-RELATED"/>
    <property type="match status" value="1"/>
</dbReference>
<keyword evidence="3 5" id="KW-1133">Transmembrane helix</keyword>
<evidence type="ECO:0000313" key="6">
    <source>
        <dbReference type="EMBL" id="SNS22336.1"/>
    </source>
</evidence>
<comment type="subcellular location">
    <subcellularLocation>
        <location evidence="1">Membrane</location>
        <topology evidence="1">Multi-pass membrane protein</topology>
    </subcellularLocation>
</comment>
<accession>A0A239CQ19</accession>
<evidence type="ECO:0000313" key="7">
    <source>
        <dbReference type="Proteomes" id="UP000198356"/>
    </source>
</evidence>
<keyword evidence="7" id="KW-1185">Reference proteome</keyword>
<evidence type="ECO:0000256" key="1">
    <source>
        <dbReference type="ARBA" id="ARBA00004141"/>
    </source>
</evidence>